<name>A0A916UKS0_9HYPH</name>
<evidence type="ECO:0008006" key="4">
    <source>
        <dbReference type="Google" id="ProtNLM"/>
    </source>
</evidence>
<dbReference type="EMBL" id="BMGG01000007">
    <property type="protein sequence ID" value="GGC76790.1"/>
    <property type="molecule type" value="Genomic_DNA"/>
</dbReference>
<evidence type="ECO:0000256" key="1">
    <source>
        <dbReference type="SAM" id="SignalP"/>
    </source>
</evidence>
<evidence type="ECO:0000313" key="3">
    <source>
        <dbReference type="Proteomes" id="UP000637002"/>
    </source>
</evidence>
<accession>A0A916UKS0</accession>
<evidence type="ECO:0000313" key="2">
    <source>
        <dbReference type="EMBL" id="GGC76790.1"/>
    </source>
</evidence>
<dbReference type="RefSeq" id="WP_188610835.1">
    <property type="nucleotide sequence ID" value="NZ_BMGG01000007.1"/>
</dbReference>
<gene>
    <name evidence="2" type="ORF">GCM10010994_38860</name>
</gene>
<comment type="caution">
    <text evidence="2">The sequence shown here is derived from an EMBL/GenBank/DDBJ whole genome shotgun (WGS) entry which is preliminary data.</text>
</comment>
<reference evidence="2" key="1">
    <citation type="journal article" date="2014" name="Int. J. Syst. Evol. Microbiol.">
        <title>Complete genome sequence of Corynebacterium casei LMG S-19264T (=DSM 44701T), isolated from a smear-ripened cheese.</title>
        <authorList>
            <consortium name="US DOE Joint Genome Institute (JGI-PGF)"/>
            <person name="Walter F."/>
            <person name="Albersmeier A."/>
            <person name="Kalinowski J."/>
            <person name="Ruckert C."/>
        </authorList>
    </citation>
    <scope>NUCLEOTIDE SEQUENCE</scope>
    <source>
        <strain evidence="2">CGMCC 1.12919</strain>
    </source>
</reference>
<proteinExistence type="predicted"/>
<keyword evidence="3" id="KW-1185">Reference proteome</keyword>
<organism evidence="2 3">
    <name type="scientific">Chelatococcus reniformis</name>
    <dbReference type="NCBI Taxonomy" id="1494448"/>
    <lineage>
        <taxon>Bacteria</taxon>
        <taxon>Pseudomonadati</taxon>
        <taxon>Pseudomonadota</taxon>
        <taxon>Alphaproteobacteria</taxon>
        <taxon>Hyphomicrobiales</taxon>
        <taxon>Chelatococcaceae</taxon>
        <taxon>Chelatococcus</taxon>
    </lineage>
</organism>
<feature type="chain" id="PRO_5038056019" description="Phosphate starvation-inducible protein PsiF" evidence="1">
    <location>
        <begin position="20"/>
        <end position="72"/>
    </location>
</feature>
<keyword evidence="1" id="KW-0732">Signal</keyword>
<feature type="signal peptide" evidence="1">
    <location>
        <begin position="1"/>
        <end position="19"/>
    </location>
</feature>
<sequence length="72" mass="7687">MRVARILTLSLGLGIAALAVPIDSAEAASRSSAMKACNARATHAYPRAHAYGASRNRAHVYTACMRRKGFRA</sequence>
<dbReference type="AlphaFoldDB" id="A0A916UKS0"/>
<protein>
    <recommendedName>
        <fullName evidence="4">Phosphate starvation-inducible protein PsiF</fullName>
    </recommendedName>
</protein>
<reference evidence="2" key="2">
    <citation type="submission" date="2020-09" db="EMBL/GenBank/DDBJ databases">
        <authorList>
            <person name="Sun Q."/>
            <person name="Zhou Y."/>
        </authorList>
    </citation>
    <scope>NUCLEOTIDE SEQUENCE</scope>
    <source>
        <strain evidence="2">CGMCC 1.12919</strain>
    </source>
</reference>
<dbReference type="Proteomes" id="UP000637002">
    <property type="component" value="Unassembled WGS sequence"/>
</dbReference>